<organism evidence="1 2">
    <name type="scientific">Catharanthus roseus</name>
    <name type="common">Madagascar periwinkle</name>
    <name type="synonym">Vinca rosea</name>
    <dbReference type="NCBI Taxonomy" id="4058"/>
    <lineage>
        <taxon>Eukaryota</taxon>
        <taxon>Viridiplantae</taxon>
        <taxon>Streptophyta</taxon>
        <taxon>Embryophyta</taxon>
        <taxon>Tracheophyta</taxon>
        <taxon>Spermatophyta</taxon>
        <taxon>Magnoliopsida</taxon>
        <taxon>eudicotyledons</taxon>
        <taxon>Gunneridae</taxon>
        <taxon>Pentapetalae</taxon>
        <taxon>asterids</taxon>
        <taxon>lamiids</taxon>
        <taxon>Gentianales</taxon>
        <taxon>Apocynaceae</taxon>
        <taxon>Rauvolfioideae</taxon>
        <taxon>Vinceae</taxon>
        <taxon>Catharanthinae</taxon>
        <taxon>Catharanthus</taxon>
    </lineage>
</organism>
<protein>
    <submittedName>
        <fullName evidence="1">Uncharacterized protein</fullName>
    </submittedName>
</protein>
<proteinExistence type="predicted"/>
<gene>
    <name evidence="1" type="ORF">M9H77_01688</name>
</gene>
<comment type="caution">
    <text evidence="1">The sequence shown here is derived from an EMBL/GenBank/DDBJ whole genome shotgun (WGS) entry which is preliminary data.</text>
</comment>
<dbReference type="EMBL" id="CM044701">
    <property type="protein sequence ID" value="KAI5680461.1"/>
    <property type="molecule type" value="Genomic_DNA"/>
</dbReference>
<evidence type="ECO:0000313" key="2">
    <source>
        <dbReference type="Proteomes" id="UP001060085"/>
    </source>
</evidence>
<keyword evidence="2" id="KW-1185">Reference proteome</keyword>
<reference evidence="2" key="1">
    <citation type="journal article" date="2023" name="Nat. Plants">
        <title>Single-cell RNA sequencing provides a high-resolution roadmap for understanding the multicellular compartmentation of specialized metabolism.</title>
        <authorList>
            <person name="Sun S."/>
            <person name="Shen X."/>
            <person name="Li Y."/>
            <person name="Li Y."/>
            <person name="Wang S."/>
            <person name="Li R."/>
            <person name="Zhang H."/>
            <person name="Shen G."/>
            <person name="Guo B."/>
            <person name="Wei J."/>
            <person name="Xu J."/>
            <person name="St-Pierre B."/>
            <person name="Chen S."/>
            <person name="Sun C."/>
        </authorList>
    </citation>
    <scope>NUCLEOTIDE SEQUENCE [LARGE SCALE GENOMIC DNA]</scope>
</reference>
<sequence length="107" mass="12054">MENLAIHHQETFIVKSIGDIIFKQGQVYVQYFAECHIDDISIDTILDGKAHTQHNKSDITTNMSMYLTNNPTVIASSSSSSTVKVVLQSIDGKIFEIVREKPQTNKR</sequence>
<dbReference type="Proteomes" id="UP001060085">
    <property type="component" value="Linkage Group LG01"/>
</dbReference>
<name>A0ACC0C6A0_CATRO</name>
<accession>A0ACC0C6A0</accession>
<evidence type="ECO:0000313" key="1">
    <source>
        <dbReference type="EMBL" id="KAI5680461.1"/>
    </source>
</evidence>